<evidence type="ECO:0000256" key="1">
    <source>
        <dbReference type="ARBA" id="ARBA00022450"/>
    </source>
</evidence>
<keyword evidence="1" id="KW-0596">Phosphopantetheine</keyword>
<proteinExistence type="predicted"/>
<dbReference type="Proteomes" id="UP000578531">
    <property type="component" value="Unassembled WGS sequence"/>
</dbReference>
<evidence type="ECO:0000313" key="5">
    <source>
        <dbReference type="Proteomes" id="UP000578531"/>
    </source>
</evidence>
<accession>A0A8H6G3P3</accession>
<dbReference type="Pfam" id="PF00501">
    <property type="entry name" value="AMP-binding"/>
    <property type="match status" value="1"/>
</dbReference>
<keyword evidence="5" id="KW-1185">Reference proteome</keyword>
<protein>
    <recommendedName>
        <fullName evidence="3">AMP-dependent synthetase/ligase domain-containing protein</fullName>
    </recommendedName>
</protein>
<organism evidence="4 5">
    <name type="scientific">Letharia columbiana</name>
    <dbReference type="NCBI Taxonomy" id="112416"/>
    <lineage>
        <taxon>Eukaryota</taxon>
        <taxon>Fungi</taxon>
        <taxon>Dikarya</taxon>
        <taxon>Ascomycota</taxon>
        <taxon>Pezizomycotina</taxon>
        <taxon>Lecanoromycetes</taxon>
        <taxon>OSLEUM clade</taxon>
        <taxon>Lecanoromycetidae</taxon>
        <taxon>Lecanorales</taxon>
        <taxon>Lecanorineae</taxon>
        <taxon>Parmeliaceae</taxon>
        <taxon>Letharia</taxon>
    </lineage>
</organism>
<dbReference type="InterPro" id="IPR042099">
    <property type="entry name" value="ANL_N_sf"/>
</dbReference>
<dbReference type="InterPro" id="IPR051414">
    <property type="entry name" value="Adenylate-forming_Reductase"/>
</dbReference>
<gene>
    <name evidence="4" type="ORF">HO173_001554</name>
</gene>
<evidence type="ECO:0000256" key="2">
    <source>
        <dbReference type="ARBA" id="ARBA00022553"/>
    </source>
</evidence>
<dbReference type="PANTHER" id="PTHR43439">
    <property type="entry name" value="PHENYLACETATE-COENZYME A LIGASE"/>
    <property type="match status" value="1"/>
</dbReference>
<dbReference type="InterPro" id="IPR000873">
    <property type="entry name" value="AMP-dep_synth/lig_dom"/>
</dbReference>
<dbReference type="Pfam" id="PF23562">
    <property type="entry name" value="AMP-binding_C_3"/>
    <property type="match status" value="1"/>
</dbReference>
<dbReference type="GeneID" id="59283228"/>
<dbReference type="OrthoDB" id="429813at2759"/>
<name>A0A8H6G3P3_9LECA</name>
<dbReference type="AlphaFoldDB" id="A0A8H6G3P3"/>
<feature type="domain" description="AMP-dependent synthetase/ligase" evidence="3">
    <location>
        <begin position="221"/>
        <end position="387"/>
    </location>
</feature>
<dbReference type="Gene3D" id="3.40.50.12780">
    <property type="entry name" value="N-terminal domain of ligase-like"/>
    <property type="match status" value="1"/>
</dbReference>
<dbReference type="RefSeq" id="XP_037169215.1">
    <property type="nucleotide sequence ID" value="XM_037303493.1"/>
</dbReference>
<comment type="caution">
    <text evidence="4">The sequence shown here is derived from an EMBL/GenBank/DDBJ whole genome shotgun (WGS) entry which is preliminary data.</text>
</comment>
<dbReference type="PANTHER" id="PTHR43439:SF2">
    <property type="entry name" value="ENZYME, PUTATIVE (JCVI)-RELATED"/>
    <property type="match status" value="1"/>
</dbReference>
<evidence type="ECO:0000259" key="3">
    <source>
        <dbReference type="Pfam" id="PF00501"/>
    </source>
</evidence>
<evidence type="ECO:0000313" key="4">
    <source>
        <dbReference type="EMBL" id="KAF6239946.1"/>
    </source>
</evidence>
<sequence length="593" mass="66958">MMLGFWPSIRLPIELLTRHLSCVAQSRIELPLYQNWNRLQLTPKKFALYVILSPGLRTARANRRSPLWHAPDELTRSLSLDMSWHVLSPTPRNYTLCFEVVLSLAIPNSVKDGFKTVTYGQLANAINRVAWWIGKNTKKDENMETLGYIGPFDLRYTILTIAAQKAGFKCTKFITASVIPPHFEDTFTHRNMHRITMLSLDHCLDPTIVPHYPYAKSFRQAQYDPFVALHTSGSTGLPKLVVTSHGTFAASDTYQTMPSLGHASTMVEVLRDKRVFIGLPPFHAAGLFMMLGMTTYFDVIPVLGPLATLNAEMANDLHVPGDVKVTCIPPSIIEDLLRTPTYHDKLNTLDCVMYGGGPLSKKAGDQLAQATSVVCLMGSTETMLLPTEVADSSDWQYFGFSPCMGGEFRHLWDDLYELFIVRNPKFEASQSVFFTFPKLQEHNTKDLYSKHPAKVGLWRYRGRSDDLIVFSTGEKLNPMMVEETVGTHPDVCSVLLVGQGRRRSSLLIEAKSALISSEDRERLLEEIWPTIERANKLYFAHGRVSRDLVLFTSADRPMLRAGKGTIQRRGTVSLYKSELDALYDYELEVHKSR</sequence>
<reference evidence="4 5" key="1">
    <citation type="journal article" date="2020" name="Genomics">
        <title>Complete, high-quality genomes from long-read metagenomic sequencing of two wolf lichen thalli reveals enigmatic genome architecture.</title>
        <authorList>
            <person name="McKenzie S.K."/>
            <person name="Walston R.F."/>
            <person name="Allen J.L."/>
        </authorList>
    </citation>
    <scope>NUCLEOTIDE SEQUENCE [LARGE SCALE GENOMIC DNA]</scope>
    <source>
        <strain evidence="4">WasteWater2</strain>
    </source>
</reference>
<dbReference type="SUPFAM" id="SSF56801">
    <property type="entry name" value="Acetyl-CoA synthetase-like"/>
    <property type="match status" value="1"/>
</dbReference>
<keyword evidence="2" id="KW-0597">Phosphoprotein</keyword>
<dbReference type="EMBL" id="JACCJC010000004">
    <property type="protein sequence ID" value="KAF6239946.1"/>
    <property type="molecule type" value="Genomic_DNA"/>
</dbReference>